<dbReference type="RefSeq" id="WP_256312841.1">
    <property type="nucleotide sequence ID" value="NZ_JANGAC010000021.1"/>
</dbReference>
<name>A0ABT1SFV8_9FIRM</name>
<dbReference type="CDD" id="cd00385">
    <property type="entry name" value="Isoprenoid_Biosyn_C1"/>
    <property type="match status" value="1"/>
</dbReference>
<reference evidence="1 2" key="1">
    <citation type="submission" date="2022-06" db="EMBL/GenBank/DDBJ databases">
        <title>Isolation of gut microbiota from human fecal samples.</title>
        <authorList>
            <person name="Pamer E.G."/>
            <person name="Barat B."/>
            <person name="Waligurski E."/>
            <person name="Medina S."/>
            <person name="Paddock L."/>
            <person name="Mostad J."/>
        </authorList>
    </citation>
    <scope>NUCLEOTIDE SEQUENCE [LARGE SCALE GENOMIC DNA]</scope>
    <source>
        <strain evidence="1 2">DFI.7.95</strain>
    </source>
</reference>
<protein>
    <submittedName>
        <fullName evidence="1">Class 1 isoprenoid biosynthesis enzyme</fullName>
    </submittedName>
</protein>
<evidence type="ECO:0000313" key="1">
    <source>
        <dbReference type="EMBL" id="MCQ4925351.1"/>
    </source>
</evidence>
<proteinExistence type="predicted"/>
<gene>
    <name evidence="1" type="ORF">NE686_19765</name>
</gene>
<dbReference type="EMBL" id="JANGAC010000021">
    <property type="protein sequence ID" value="MCQ4925351.1"/>
    <property type="molecule type" value="Genomic_DNA"/>
</dbReference>
<accession>A0ABT1SFV8</accession>
<evidence type="ECO:0000313" key="2">
    <source>
        <dbReference type="Proteomes" id="UP001524478"/>
    </source>
</evidence>
<comment type="caution">
    <text evidence="1">The sequence shown here is derived from an EMBL/GenBank/DDBJ whole genome shotgun (WGS) entry which is preliminary data.</text>
</comment>
<sequence>MIKELTDKYLSIWWKTKSKLHMSTEKISFAEKIKNEKKIELFRKELFKTLKKIPQNENEEEDLREEVFKLIREMEIQISNYEESIIDFFIDNGYGNITREFIDEVKKFDSQMEVYDIFQAIRNVWIMNSIQILYNMEVKLTPSIFAYSMLYPYSDNYLDDANISVEEKVEFNKRFRDWLLGKDSVPLNNMEQHIYNLVKKIEYEFQRNTYSEVFESLLGIHTAQEQSLIQQREKTLPFEKNIIGITFEKGGTSVLADGYLVRGILDRAEAEFMFGYGVFLQIIDDLQDVGEDYNNKHMTIFSQIADKYKLDRLISKLLNFIDTFFNNETTFTSEKAKKLKRVIQDCSHIMIFEAISKNKSRFSKEYIKRIESHSIVRFSYFKKIKKKFEKTFSQEDIIRICNMLSKNEFIINI</sequence>
<keyword evidence="2" id="KW-1185">Reference proteome</keyword>
<dbReference type="Proteomes" id="UP001524478">
    <property type="component" value="Unassembled WGS sequence"/>
</dbReference>
<organism evidence="1 2">
    <name type="scientific">Tissierella carlieri</name>
    <dbReference type="NCBI Taxonomy" id="689904"/>
    <lineage>
        <taxon>Bacteria</taxon>
        <taxon>Bacillati</taxon>
        <taxon>Bacillota</taxon>
        <taxon>Tissierellia</taxon>
        <taxon>Tissierellales</taxon>
        <taxon>Tissierellaceae</taxon>
        <taxon>Tissierella</taxon>
    </lineage>
</organism>